<dbReference type="STRING" id="1120980.GCA_000745955_01341"/>
<keyword evidence="1" id="KW-0812">Transmembrane</keyword>
<protein>
    <submittedName>
        <fullName evidence="2">Uncharacterized protein</fullName>
    </submittedName>
</protein>
<gene>
    <name evidence="2" type="ORF">NCTC10283_00793</name>
</gene>
<name>A0A376BN85_9NEIS</name>
<evidence type="ECO:0000313" key="2">
    <source>
        <dbReference type="EMBL" id="SSY70684.1"/>
    </source>
</evidence>
<feature type="transmembrane region" description="Helical" evidence="1">
    <location>
        <begin position="6"/>
        <end position="28"/>
    </location>
</feature>
<dbReference type="AlphaFoldDB" id="A0A376BN85"/>
<organism evidence="2 3">
    <name type="scientific">Alysiella crassa</name>
    <dbReference type="NCBI Taxonomy" id="153491"/>
    <lineage>
        <taxon>Bacteria</taxon>
        <taxon>Pseudomonadati</taxon>
        <taxon>Pseudomonadota</taxon>
        <taxon>Betaproteobacteria</taxon>
        <taxon>Neisseriales</taxon>
        <taxon>Neisseriaceae</taxon>
        <taxon>Alysiella</taxon>
    </lineage>
</organism>
<sequence length="57" mass="6749">MNKMEILIKIAMLIPILIIFGYAIDCFIQARKPQPRKTKKDQELEAYFHKSNDLLKK</sequence>
<reference evidence="2 3" key="1">
    <citation type="submission" date="2018-06" db="EMBL/GenBank/DDBJ databases">
        <authorList>
            <consortium name="Pathogen Informatics"/>
            <person name="Doyle S."/>
        </authorList>
    </citation>
    <scope>NUCLEOTIDE SEQUENCE [LARGE SCALE GENOMIC DNA]</scope>
    <source>
        <strain evidence="2 3">NCTC10283</strain>
    </source>
</reference>
<evidence type="ECO:0000313" key="3">
    <source>
        <dbReference type="Proteomes" id="UP000254209"/>
    </source>
</evidence>
<dbReference type="EMBL" id="UFSO01000002">
    <property type="protein sequence ID" value="SSY70684.1"/>
    <property type="molecule type" value="Genomic_DNA"/>
</dbReference>
<keyword evidence="1" id="KW-0472">Membrane</keyword>
<keyword evidence="3" id="KW-1185">Reference proteome</keyword>
<keyword evidence="1" id="KW-1133">Transmembrane helix</keyword>
<dbReference type="RefSeq" id="WP_156961041.1">
    <property type="nucleotide sequence ID" value="NZ_CP091519.2"/>
</dbReference>
<evidence type="ECO:0000256" key="1">
    <source>
        <dbReference type="SAM" id="Phobius"/>
    </source>
</evidence>
<accession>A0A376BN85</accession>
<dbReference type="Proteomes" id="UP000254209">
    <property type="component" value="Unassembled WGS sequence"/>
</dbReference>
<proteinExistence type="predicted"/>